<evidence type="ECO:0000313" key="10">
    <source>
        <dbReference type="EMBL" id="EKE68493.1"/>
    </source>
</evidence>
<dbReference type="PATRIC" id="fig|745411.4.peg.3312"/>
<evidence type="ECO:0000259" key="9">
    <source>
        <dbReference type="Pfam" id="PF17768"/>
    </source>
</evidence>
<accession>K2J021</accession>
<reference evidence="10 11" key="1">
    <citation type="journal article" date="2012" name="J. Bacteriol.">
        <title>Genome Sequence of Gallaecimonas xiamenensis Type Strain 3-C-1.</title>
        <authorList>
            <person name="Lai Q."/>
            <person name="Wang L."/>
            <person name="Wang W."/>
            <person name="Shao Z."/>
        </authorList>
    </citation>
    <scope>NUCLEOTIDE SEQUENCE [LARGE SCALE GENOMIC DNA]</scope>
    <source>
        <strain evidence="10 11">3-C-1</strain>
    </source>
</reference>
<dbReference type="RefSeq" id="WP_008486299.1">
    <property type="nucleotide sequence ID" value="NZ_AMRI01000030.1"/>
</dbReference>
<dbReference type="Gene3D" id="3.10.310.30">
    <property type="match status" value="1"/>
</dbReference>
<feature type="domain" description="RecJ OB" evidence="9">
    <location>
        <begin position="466"/>
        <end position="573"/>
    </location>
</feature>
<evidence type="ECO:0000259" key="7">
    <source>
        <dbReference type="Pfam" id="PF01368"/>
    </source>
</evidence>
<dbReference type="Pfam" id="PF02272">
    <property type="entry name" value="DHHA1"/>
    <property type="match status" value="1"/>
</dbReference>
<dbReference type="GO" id="GO:0008409">
    <property type="term" value="F:5'-3' exonuclease activity"/>
    <property type="evidence" value="ECO:0007669"/>
    <property type="project" value="InterPro"/>
</dbReference>
<dbReference type="InterPro" id="IPR051673">
    <property type="entry name" value="SSDNA_exonuclease_RecJ"/>
</dbReference>
<evidence type="ECO:0000256" key="1">
    <source>
        <dbReference type="ARBA" id="ARBA00005915"/>
    </source>
</evidence>
<protein>
    <recommendedName>
        <fullName evidence="2">Single-stranded-DNA-specific exonuclease RecJ</fullName>
    </recommendedName>
</protein>
<dbReference type="SUPFAM" id="SSF64182">
    <property type="entry name" value="DHH phosphoesterases"/>
    <property type="match status" value="1"/>
</dbReference>
<comment type="caution">
    <text evidence="10">The sequence shown here is derived from an EMBL/GenBank/DDBJ whole genome shotgun (WGS) entry which is preliminary data.</text>
</comment>
<keyword evidence="11" id="KW-1185">Reference proteome</keyword>
<keyword evidence="6" id="KW-0175">Coiled coil</keyword>
<dbReference type="eggNOG" id="COG0608">
    <property type="taxonomic scope" value="Bacteria"/>
</dbReference>
<dbReference type="GO" id="GO:0006281">
    <property type="term" value="P:DNA repair"/>
    <property type="evidence" value="ECO:0007669"/>
    <property type="project" value="InterPro"/>
</dbReference>
<dbReference type="NCBIfam" id="TIGR00644">
    <property type="entry name" value="recJ"/>
    <property type="match status" value="1"/>
</dbReference>
<dbReference type="Pfam" id="PF17768">
    <property type="entry name" value="RecJ_OB"/>
    <property type="match status" value="1"/>
</dbReference>
<name>K2J021_9GAMM</name>
<dbReference type="EMBL" id="AMRI01000030">
    <property type="protein sequence ID" value="EKE68493.1"/>
    <property type="molecule type" value="Genomic_DNA"/>
</dbReference>
<evidence type="ECO:0000256" key="5">
    <source>
        <dbReference type="ARBA" id="ARBA00022839"/>
    </source>
</evidence>
<dbReference type="InterPro" id="IPR003156">
    <property type="entry name" value="DHHA1_dom"/>
</dbReference>
<evidence type="ECO:0000256" key="6">
    <source>
        <dbReference type="SAM" id="Coils"/>
    </source>
</evidence>
<dbReference type="GO" id="GO:0003676">
    <property type="term" value="F:nucleic acid binding"/>
    <property type="evidence" value="ECO:0007669"/>
    <property type="project" value="InterPro"/>
</dbReference>
<keyword evidence="5 10" id="KW-0269">Exonuclease</keyword>
<dbReference type="Proteomes" id="UP000006755">
    <property type="component" value="Unassembled WGS sequence"/>
</dbReference>
<dbReference type="InterPro" id="IPR038763">
    <property type="entry name" value="DHH_sf"/>
</dbReference>
<proteinExistence type="inferred from homology"/>
<gene>
    <name evidence="10" type="ORF">B3C1_16817</name>
</gene>
<keyword evidence="4" id="KW-0378">Hydrolase</keyword>
<dbReference type="FunFam" id="3.90.1640.30:FF:000001">
    <property type="entry name" value="Single-stranded-DNA-specific exonuclease RecJ"/>
    <property type="match status" value="1"/>
</dbReference>
<sequence length="578" mass="62756">MPKITRRPQPDALPNWPMAPLLARIYYSRGVRSPVELEKSAKALAPYQALKGMEAAVRLLAAALGAQKRILIVGDFDADGATSSALCILALRALGAKQVDFLVPNRFEYGYGLSPEIVEVAVARGAELLITVDNGISSIKGVAAAKAAGLDVLVTDHHLPGSELPCADAMVNPNLEGCAFPSKALAGVGVAFYLMLALRAHLRETGWFNGQAEPIRVEPNLAELLDIVALGTVADVVPLDGNNRILVHQGLNRIRAGRCRPGILALCEVAGREPRRLVASDLGFFLGPRINAAGRLDEMSLGVSLLVTEDQHQARLIAAELDSLNRERREIESSMQQEALAELAKLDIQEVPAGIALYREDWHQGVIGILASRIKERFYRPVFAFAPASETELKGSGRSIPGLHLRDLLDEVDTQNPGLILKFGGHAMAAGLSIRPGDFERFNAAFVKAAQAKLEPHMLTGEILSDGELLPTEFTLETAQLLRDGGPWGQAFHEPVFDGHFKVVSQRLVGQKHLKLVLSPVGNPAGREQLIDAIHFNADLDTWPNPNIQWVHAAYKLDINEYKGRQSVQLLVDHIEPA</sequence>
<evidence type="ECO:0000256" key="3">
    <source>
        <dbReference type="ARBA" id="ARBA00022722"/>
    </source>
</evidence>
<dbReference type="Pfam" id="PF01368">
    <property type="entry name" value="DHH"/>
    <property type="match status" value="1"/>
</dbReference>
<dbReference type="InterPro" id="IPR001667">
    <property type="entry name" value="DDH_dom"/>
</dbReference>
<evidence type="ECO:0000256" key="2">
    <source>
        <dbReference type="ARBA" id="ARBA00019841"/>
    </source>
</evidence>
<dbReference type="GO" id="GO:0006310">
    <property type="term" value="P:DNA recombination"/>
    <property type="evidence" value="ECO:0007669"/>
    <property type="project" value="InterPro"/>
</dbReference>
<evidence type="ECO:0000259" key="8">
    <source>
        <dbReference type="Pfam" id="PF02272"/>
    </source>
</evidence>
<dbReference type="OrthoDB" id="9809852at2"/>
<dbReference type="InterPro" id="IPR004610">
    <property type="entry name" value="RecJ"/>
</dbReference>
<dbReference type="STRING" id="745411.B3C1_16817"/>
<feature type="domain" description="DHHA1" evidence="8">
    <location>
        <begin position="356"/>
        <end position="448"/>
    </location>
</feature>
<evidence type="ECO:0000256" key="4">
    <source>
        <dbReference type="ARBA" id="ARBA00022801"/>
    </source>
</evidence>
<feature type="domain" description="DDH" evidence="7">
    <location>
        <begin position="69"/>
        <end position="232"/>
    </location>
</feature>
<dbReference type="InterPro" id="IPR041122">
    <property type="entry name" value="RecJ_OB"/>
</dbReference>
<dbReference type="PANTHER" id="PTHR30255:SF2">
    <property type="entry name" value="SINGLE-STRANDED-DNA-SPECIFIC EXONUCLEASE RECJ"/>
    <property type="match status" value="1"/>
</dbReference>
<evidence type="ECO:0000313" key="11">
    <source>
        <dbReference type="Proteomes" id="UP000006755"/>
    </source>
</evidence>
<dbReference type="PANTHER" id="PTHR30255">
    <property type="entry name" value="SINGLE-STRANDED-DNA-SPECIFIC EXONUCLEASE RECJ"/>
    <property type="match status" value="1"/>
</dbReference>
<feature type="coiled-coil region" evidence="6">
    <location>
        <begin position="314"/>
        <end position="341"/>
    </location>
</feature>
<dbReference type="Gene3D" id="3.90.1640.30">
    <property type="match status" value="1"/>
</dbReference>
<dbReference type="AlphaFoldDB" id="K2J021"/>
<keyword evidence="3" id="KW-0540">Nuclease</keyword>
<organism evidence="10 11">
    <name type="scientific">Gallaecimonas xiamenensis 3-C-1</name>
    <dbReference type="NCBI Taxonomy" id="745411"/>
    <lineage>
        <taxon>Bacteria</taxon>
        <taxon>Pseudomonadati</taxon>
        <taxon>Pseudomonadota</taxon>
        <taxon>Gammaproteobacteria</taxon>
        <taxon>Enterobacterales</taxon>
        <taxon>Gallaecimonadaceae</taxon>
        <taxon>Gallaecimonas</taxon>
    </lineage>
</organism>
<comment type="similarity">
    <text evidence="1">Belongs to the RecJ family.</text>
</comment>